<evidence type="ECO:0000313" key="1">
    <source>
        <dbReference type="EMBL" id="CAB1127861.1"/>
    </source>
</evidence>
<dbReference type="Proteomes" id="UP000503399">
    <property type="component" value="Chromosome"/>
</dbReference>
<proteinExistence type="predicted"/>
<sequence length="27" mass="3073">MKIGVQGEQAGSVAQVLSRRQWMVEQR</sequence>
<name>A0A6F8ZD54_9FIRM</name>
<dbReference type="KEGG" id="hfv:R50_0355"/>
<protein>
    <submittedName>
        <fullName evidence="1">Uncharacterized protein</fullName>
    </submittedName>
</protein>
<dbReference type="EMBL" id="LR778114">
    <property type="protein sequence ID" value="CAB1127861.1"/>
    <property type="molecule type" value="Genomic_DNA"/>
</dbReference>
<evidence type="ECO:0000313" key="2">
    <source>
        <dbReference type="Proteomes" id="UP000503399"/>
    </source>
</evidence>
<reference evidence="1 2" key="1">
    <citation type="submission" date="2020-02" db="EMBL/GenBank/DDBJ databases">
        <authorList>
            <person name="Hogendoorn C."/>
        </authorList>
    </citation>
    <scope>NUCLEOTIDE SEQUENCE [LARGE SCALE GENOMIC DNA]</scope>
    <source>
        <strain evidence="1">R501</strain>
    </source>
</reference>
<dbReference type="AlphaFoldDB" id="A0A6F8ZD54"/>
<gene>
    <name evidence="1" type="ORF">R50_0355</name>
</gene>
<keyword evidence="2" id="KW-1185">Reference proteome</keyword>
<organism evidence="1 2">
    <name type="scientific">Candidatus Hydrogenisulfobacillus filiaventi</name>
    <dbReference type="NCBI Taxonomy" id="2707344"/>
    <lineage>
        <taxon>Bacteria</taxon>
        <taxon>Bacillati</taxon>
        <taxon>Bacillota</taxon>
        <taxon>Clostridia</taxon>
        <taxon>Eubacteriales</taxon>
        <taxon>Clostridiales Family XVII. Incertae Sedis</taxon>
        <taxon>Candidatus Hydrogenisulfobacillus</taxon>
    </lineage>
</organism>
<accession>A0A6F8ZD54</accession>